<dbReference type="SUPFAM" id="SSF103473">
    <property type="entry name" value="MFS general substrate transporter"/>
    <property type="match status" value="2"/>
</dbReference>
<evidence type="ECO:0000256" key="6">
    <source>
        <dbReference type="SAM" id="Phobius"/>
    </source>
</evidence>
<dbReference type="Pfam" id="PF07690">
    <property type="entry name" value="MFS_1"/>
    <property type="match status" value="1"/>
</dbReference>
<feature type="transmembrane region" description="Helical" evidence="6">
    <location>
        <begin position="60"/>
        <end position="86"/>
    </location>
</feature>
<dbReference type="PROSITE" id="PS50850">
    <property type="entry name" value="MFS"/>
    <property type="match status" value="1"/>
</dbReference>
<dbReference type="EMBL" id="JACHJP010000011">
    <property type="protein sequence ID" value="MBB4919994.1"/>
    <property type="molecule type" value="Genomic_DNA"/>
</dbReference>
<dbReference type="PANTHER" id="PTHR42718">
    <property type="entry name" value="MAJOR FACILITATOR SUPERFAMILY MULTIDRUG TRANSPORTER MFSC"/>
    <property type="match status" value="1"/>
</dbReference>
<feature type="transmembrane region" description="Helical" evidence="6">
    <location>
        <begin position="30"/>
        <end position="54"/>
    </location>
</feature>
<evidence type="ECO:0000256" key="2">
    <source>
        <dbReference type="ARBA" id="ARBA00022448"/>
    </source>
</evidence>
<dbReference type="InterPro" id="IPR036259">
    <property type="entry name" value="MFS_trans_sf"/>
</dbReference>
<feature type="transmembrane region" description="Helical" evidence="6">
    <location>
        <begin position="287"/>
        <end position="308"/>
    </location>
</feature>
<dbReference type="GO" id="GO:0005886">
    <property type="term" value="C:plasma membrane"/>
    <property type="evidence" value="ECO:0007669"/>
    <property type="project" value="UniProtKB-SubCell"/>
</dbReference>
<dbReference type="PANTHER" id="PTHR42718:SF9">
    <property type="entry name" value="MAJOR FACILITATOR SUPERFAMILY MULTIDRUG TRANSPORTER MFSC"/>
    <property type="match status" value="1"/>
</dbReference>
<dbReference type="CDD" id="cd17504">
    <property type="entry name" value="MFS_MMR_MDR_like"/>
    <property type="match status" value="1"/>
</dbReference>
<feature type="domain" description="Major facilitator superfamily (MFS) profile" evidence="7">
    <location>
        <begin position="32"/>
        <end position="482"/>
    </location>
</feature>
<feature type="transmembrane region" description="Helical" evidence="6">
    <location>
        <begin position="158"/>
        <end position="176"/>
    </location>
</feature>
<dbReference type="Gene3D" id="1.20.1250.20">
    <property type="entry name" value="MFS general substrate transporter like domains"/>
    <property type="match status" value="1"/>
</dbReference>
<feature type="transmembrane region" description="Helical" evidence="6">
    <location>
        <begin position="247"/>
        <end position="267"/>
    </location>
</feature>
<gene>
    <name evidence="8" type="ORF">FHS44_007138</name>
</gene>
<feature type="transmembrane region" description="Helical" evidence="6">
    <location>
        <begin position="188"/>
        <end position="208"/>
    </location>
</feature>
<feature type="transmembrane region" description="Helical" evidence="6">
    <location>
        <begin position="381"/>
        <end position="401"/>
    </location>
</feature>
<feature type="transmembrane region" description="Helical" evidence="6">
    <location>
        <begin position="98"/>
        <end position="120"/>
    </location>
</feature>
<evidence type="ECO:0000256" key="5">
    <source>
        <dbReference type="ARBA" id="ARBA00023136"/>
    </source>
</evidence>
<sequence length="500" mass="49948">MWIALGIAALVGLLRRFRSRQKRDAPASESMIVAGLLLAVLAAGIAQTIVAGALPAFGELFGASATTVAWTLTAFMLSSAVVTPIAGGLGDLFGYRPVLLGCLVCFCAGTVVAALAVTAGSLPTLIAGRALQGVAGGVFPLAFGIARTSLPAVRVPGVIALLGAMFGIGGSAAMVIGGPVVDGPGAAWLFWGTLVLAALALLLAVRLPAAGARGRGRVDLAGAGLLSGLLVCLLLGVSQGASWGWGSARVLGLFGGAVLLAVAFVVVESRVARPLVDLRVIRRRAPVSVNLVTLVTAAAMFASVTLFPQFAQTPVTAGYGFGLSAARAGLVMLPLAVATLAAGPVSAMLGRRFGGRVPLGCGAVCAAVAYGFLAVAHESMWQLYLAGAIVGAGYGLAFAALGNLTVDSVEPRHTGVATGVNTIMRTVGAALGVQITTALLATGSRGAGTPPTEAAYTLTFLLSGGLALLGLAMIAAIPRREGSPAGVLVRESVRVEEGAR</sequence>
<feature type="transmembrane region" description="Helical" evidence="6">
    <location>
        <begin position="454"/>
        <end position="477"/>
    </location>
</feature>
<dbReference type="Gene3D" id="1.20.1720.10">
    <property type="entry name" value="Multidrug resistance protein D"/>
    <property type="match status" value="1"/>
</dbReference>
<evidence type="ECO:0000256" key="3">
    <source>
        <dbReference type="ARBA" id="ARBA00022692"/>
    </source>
</evidence>
<dbReference type="Proteomes" id="UP000552644">
    <property type="component" value="Unassembled WGS sequence"/>
</dbReference>
<feature type="transmembrane region" description="Helical" evidence="6">
    <location>
        <begin position="126"/>
        <end position="146"/>
    </location>
</feature>
<dbReference type="RefSeq" id="WP_184723211.1">
    <property type="nucleotide sequence ID" value="NZ_JACHJP010000011.1"/>
</dbReference>
<keyword evidence="3 6" id="KW-0812">Transmembrane</keyword>
<evidence type="ECO:0000256" key="1">
    <source>
        <dbReference type="ARBA" id="ARBA00004651"/>
    </source>
</evidence>
<evidence type="ECO:0000313" key="8">
    <source>
        <dbReference type="EMBL" id="MBB4919994.1"/>
    </source>
</evidence>
<keyword evidence="2" id="KW-0813">Transport</keyword>
<comment type="subcellular location">
    <subcellularLocation>
        <location evidence="1">Cell membrane</location>
        <topology evidence="1">Multi-pass membrane protein</topology>
    </subcellularLocation>
</comment>
<dbReference type="InterPro" id="IPR011701">
    <property type="entry name" value="MFS"/>
</dbReference>
<keyword evidence="4 6" id="KW-1133">Transmembrane helix</keyword>
<evidence type="ECO:0000259" key="7">
    <source>
        <dbReference type="PROSITE" id="PS50850"/>
    </source>
</evidence>
<keyword evidence="5 6" id="KW-0472">Membrane</keyword>
<feature type="transmembrane region" description="Helical" evidence="6">
    <location>
        <begin position="328"/>
        <end position="350"/>
    </location>
</feature>
<feature type="transmembrane region" description="Helical" evidence="6">
    <location>
        <begin position="220"/>
        <end position="241"/>
    </location>
</feature>
<reference evidence="8 9" key="1">
    <citation type="submission" date="2020-08" db="EMBL/GenBank/DDBJ databases">
        <title>Genomic Encyclopedia of Type Strains, Phase III (KMG-III): the genomes of soil and plant-associated and newly described type strains.</title>
        <authorList>
            <person name="Whitman W."/>
        </authorList>
    </citation>
    <scope>NUCLEOTIDE SEQUENCE [LARGE SCALE GENOMIC DNA]</scope>
    <source>
        <strain evidence="8 9">CECT 8840</strain>
    </source>
</reference>
<evidence type="ECO:0000313" key="9">
    <source>
        <dbReference type="Proteomes" id="UP000552644"/>
    </source>
</evidence>
<proteinExistence type="predicted"/>
<protein>
    <submittedName>
        <fullName evidence="8">MFS family permease</fullName>
    </submittedName>
</protein>
<organism evidence="8 9">
    <name type="scientific">Streptosporangium saharense</name>
    <dbReference type="NCBI Taxonomy" id="1706840"/>
    <lineage>
        <taxon>Bacteria</taxon>
        <taxon>Bacillati</taxon>
        <taxon>Actinomycetota</taxon>
        <taxon>Actinomycetes</taxon>
        <taxon>Streptosporangiales</taxon>
        <taxon>Streptosporangiaceae</taxon>
        <taxon>Streptosporangium</taxon>
    </lineage>
</organism>
<dbReference type="InterPro" id="IPR020846">
    <property type="entry name" value="MFS_dom"/>
</dbReference>
<comment type="caution">
    <text evidence="8">The sequence shown here is derived from an EMBL/GenBank/DDBJ whole genome shotgun (WGS) entry which is preliminary data.</text>
</comment>
<dbReference type="GO" id="GO:0022857">
    <property type="term" value="F:transmembrane transporter activity"/>
    <property type="evidence" value="ECO:0007669"/>
    <property type="project" value="InterPro"/>
</dbReference>
<name>A0A7W7VRX2_9ACTN</name>
<dbReference type="AlphaFoldDB" id="A0A7W7VRX2"/>
<evidence type="ECO:0000256" key="4">
    <source>
        <dbReference type="ARBA" id="ARBA00022989"/>
    </source>
</evidence>
<accession>A0A7W7VRX2</accession>
<feature type="transmembrane region" description="Helical" evidence="6">
    <location>
        <begin position="422"/>
        <end position="442"/>
    </location>
</feature>
<keyword evidence="9" id="KW-1185">Reference proteome</keyword>
<feature type="transmembrane region" description="Helical" evidence="6">
    <location>
        <begin position="357"/>
        <end position="375"/>
    </location>
</feature>